<dbReference type="InterPro" id="IPR028889">
    <property type="entry name" value="USP"/>
</dbReference>
<comment type="similarity">
    <text evidence="2">Belongs to the peptidase C19 family.</text>
</comment>
<feature type="domain" description="USP" evidence="9">
    <location>
        <begin position="400"/>
        <end position="1095"/>
    </location>
</feature>
<dbReference type="OMA" id="PCHAQQS"/>
<dbReference type="PANTHER" id="PTHR21646:SF24">
    <property type="entry name" value="UBIQUITIN CARBOXYL-TERMINAL HYDROLASE"/>
    <property type="match status" value="1"/>
</dbReference>
<evidence type="ECO:0000259" key="10">
    <source>
        <dbReference type="PROSITE" id="PS51283"/>
    </source>
</evidence>
<keyword evidence="12" id="KW-1185">Reference proteome</keyword>
<dbReference type="GO" id="GO:0016579">
    <property type="term" value="P:protein deubiquitination"/>
    <property type="evidence" value="ECO:0007669"/>
    <property type="project" value="InterPro"/>
</dbReference>
<gene>
    <name evidence="11" type="ORF">WOLCODRAFT_76308</name>
</gene>
<dbReference type="SUPFAM" id="SSF54001">
    <property type="entry name" value="Cysteine proteinases"/>
    <property type="match status" value="1"/>
</dbReference>
<dbReference type="InterPro" id="IPR018200">
    <property type="entry name" value="USP_CS"/>
</dbReference>
<dbReference type="Gene3D" id="3.90.70.10">
    <property type="entry name" value="Cysteine proteinases"/>
    <property type="match status" value="2"/>
</dbReference>
<dbReference type="Pfam" id="PF00443">
    <property type="entry name" value="UCH"/>
    <property type="match status" value="1"/>
</dbReference>
<dbReference type="InterPro" id="IPR050185">
    <property type="entry name" value="Ub_carboxyl-term_hydrolase"/>
</dbReference>
<dbReference type="EMBL" id="KB468157">
    <property type="protein sequence ID" value="PCH44360.1"/>
    <property type="molecule type" value="Genomic_DNA"/>
</dbReference>
<dbReference type="EC" id="3.4.19.12" evidence="3"/>
<reference evidence="11 12" key="1">
    <citation type="journal article" date="2012" name="Science">
        <title>The Paleozoic origin of enzymatic lignin decomposition reconstructed from 31 fungal genomes.</title>
        <authorList>
            <person name="Floudas D."/>
            <person name="Binder M."/>
            <person name="Riley R."/>
            <person name="Barry K."/>
            <person name="Blanchette R.A."/>
            <person name="Henrissat B."/>
            <person name="Martinez A.T."/>
            <person name="Otillar R."/>
            <person name="Spatafora J.W."/>
            <person name="Yadav J.S."/>
            <person name="Aerts A."/>
            <person name="Benoit I."/>
            <person name="Boyd A."/>
            <person name="Carlson A."/>
            <person name="Copeland A."/>
            <person name="Coutinho P.M."/>
            <person name="de Vries R.P."/>
            <person name="Ferreira P."/>
            <person name="Findley K."/>
            <person name="Foster B."/>
            <person name="Gaskell J."/>
            <person name="Glotzer D."/>
            <person name="Gorecki P."/>
            <person name="Heitman J."/>
            <person name="Hesse C."/>
            <person name="Hori C."/>
            <person name="Igarashi K."/>
            <person name="Jurgens J.A."/>
            <person name="Kallen N."/>
            <person name="Kersten P."/>
            <person name="Kohler A."/>
            <person name="Kuees U."/>
            <person name="Kumar T.K.A."/>
            <person name="Kuo A."/>
            <person name="LaButti K."/>
            <person name="Larrondo L.F."/>
            <person name="Lindquist E."/>
            <person name="Ling A."/>
            <person name="Lombard V."/>
            <person name="Lucas S."/>
            <person name="Lundell T."/>
            <person name="Martin R."/>
            <person name="McLaughlin D.J."/>
            <person name="Morgenstern I."/>
            <person name="Morin E."/>
            <person name="Murat C."/>
            <person name="Nagy L.G."/>
            <person name="Nolan M."/>
            <person name="Ohm R.A."/>
            <person name="Patyshakuliyeva A."/>
            <person name="Rokas A."/>
            <person name="Ruiz-Duenas F.J."/>
            <person name="Sabat G."/>
            <person name="Salamov A."/>
            <person name="Samejima M."/>
            <person name="Schmutz J."/>
            <person name="Slot J.C."/>
            <person name="St John F."/>
            <person name="Stenlid J."/>
            <person name="Sun H."/>
            <person name="Sun S."/>
            <person name="Syed K."/>
            <person name="Tsang A."/>
            <person name="Wiebenga A."/>
            <person name="Young D."/>
            <person name="Pisabarro A."/>
            <person name="Eastwood D.C."/>
            <person name="Martin F."/>
            <person name="Cullen D."/>
            <person name="Grigoriev I.V."/>
            <person name="Hibbett D.S."/>
        </authorList>
    </citation>
    <scope>NUCLEOTIDE SEQUENCE [LARGE SCALE GENOMIC DNA]</scope>
    <source>
        <strain evidence="11 12">MD-104</strain>
    </source>
</reference>
<dbReference type="GO" id="GO:0006508">
    <property type="term" value="P:proteolysis"/>
    <property type="evidence" value="ECO:0007669"/>
    <property type="project" value="UniProtKB-KW"/>
</dbReference>
<keyword evidence="4" id="KW-0645">Protease</keyword>
<proteinExistence type="inferred from homology"/>
<dbReference type="PANTHER" id="PTHR21646">
    <property type="entry name" value="UBIQUITIN CARBOXYL-TERMINAL HYDROLASE"/>
    <property type="match status" value="1"/>
</dbReference>
<evidence type="ECO:0000313" key="12">
    <source>
        <dbReference type="Proteomes" id="UP000218811"/>
    </source>
</evidence>
<dbReference type="OrthoDB" id="292964at2759"/>
<feature type="region of interest" description="Disordered" evidence="8">
    <location>
        <begin position="1"/>
        <end position="66"/>
    </location>
</feature>
<organism evidence="11 12">
    <name type="scientific">Wolfiporia cocos (strain MD-104)</name>
    <name type="common">Brown rot fungus</name>
    <dbReference type="NCBI Taxonomy" id="742152"/>
    <lineage>
        <taxon>Eukaryota</taxon>
        <taxon>Fungi</taxon>
        <taxon>Dikarya</taxon>
        <taxon>Basidiomycota</taxon>
        <taxon>Agaricomycotina</taxon>
        <taxon>Agaricomycetes</taxon>
        <taxon>Polyporales</taxon>
        <taxon>Phaeolaceae</taxon>
        <taxon>Wolfiporia</taxon>
    </lineage>
</organism>
<dbReference type="PROSITE" id="PS00973">
    <property type="entry name" value="USP_2"/>
    <property type="match status" value="1"/>
</dbReference>
<dbReference type="STRING" id="742152.A0A2H3JQD0"/>
<dbReference type="PROSITE" id="PS00972">
    <property type="entry name" value="USP_1"/>
    <property type="match status" value="1"/>
</dbReference>
<dbReference type="PROSITE" id="PS50235">
    <property type="entry name" value="USP_3"/>
    <property type="match status" value="1"/>
</dbReference>
<dbReference type="Gene3D" id="3.30.2230.10">
    <property type="entry name" value="DUSP-like"/>
    <property type="match status" value="1"/>
</dbReference>
<evidence type="ECO:0000259" key="9">
    <source>
        <dbReference type="PROSITE" id="PS50235"/>
    </source>
</evidence>
<feature type="compositionally biased region" description="Low complexity" evidence="8">
    <location>
        <begin position="339"/>
        <end position="354"/>
    </location>
</feature>
<dbReference type="InterPro" id="IPR001394">
    <property type="entry name" value="Peptidase_C19_UCH"/>
</dbReference>
<dbReference type="SUPFAM" id="SSF143791">
    <property type="entry name" value="DUSP-like"/>
    <property type="match status" value="1"/>
</dbReference>
<evidence type="ECO:0000256" key="5">
    <source>
        <dbReference type="ARBA" id="ARBA00022786"/>
    </source>
</evidence>
<evidence type="ECO:0000256" key="7">
    <source>
        <dbReference type="ARBA" id="ARBA00022807"/>
    </source>
</evidence>
<evidence type="ECO:0000256" key="1">
    <source>
        <dbReference type="ARBA" id="ARBA00000707"/>
    </source>
</evidence>
<comment type="catalytic activity">
    <reaction evidence="1">
        <text>Thiol-dependent hydrolysis of ester, thioester, amide, peptide and isopeptide bonds formed by the C-terminal Gly of ubiquitin (a 76-residue protein attached to proteins as an intracellular targeting signal).</text>
        <dbReference type="EC" id="3.4.19.12"/>
    </reaction>
</comment>
<feature type="compositionally biased region" description="Pro residues" evidence="8">
    <location>
        <begin position="1"/>
        <end position="11"/>
    </location>
</feature>
<dbReference type="Proteomes" id="UP000218811">
    <property type="component" value="Unassembled WGS sequence"/>
</dbReference>
<name>A0A2H3JQD0_WOLCO</name>
<feature type="region of interest" description="Disordered" evidence="8">
    <location>
        <begin position="1134"/>
        <end position="1192"/>
    </location>
</feature>
<evidence type="ECO:0000256" key="8">
    <source>
        <dbReference type="SAM" id="MobiDB-lite"/>
    </source>
</evidence>
<dbReference type="InterPro" id="IPR038765">
    <property type="entry name" value="Papain-like_cys_pep_sf"/>
</dbReference>
<dbReference type="InterPro" id="IPR035927">
    <property type="entry name" value="DUSP-like_sf"/>
</dbReference>
<evidence type="ECO:0000256" key="4">
    <source>
        <dbReference type="ARBA" id="ARBA00022670"/>
    </source>
</evidence>
<feature type="domain" description="DUSP" evidence="10">
    <location>
        <begin position="97"/>
        <end position="203"/>
    </location>
</feature>
<accession>A0A2H3JQD0</accession>
<protein>
    <recommendedName>
        <fullName evidence="3">ubiquitinyl hydrolase 1</fullName>
        <ecNumber evidence="3">3.4.19.12</ecNumber>
    </recommendedName>
</protein>
<dbReference type="InterPro" id="IPR006615">
    <property type="entry name" value="Pept_C19_DUSP"/>
</dbReference>
<feature type="region of interest" description="Disordered" evidence="8">
    <location>
        <begin position="333"/>
        <end position="358"/>
    </location>
</feature>
<feature type="compositionally biased region" description="Low complexity" evidence="8">
    <location>
        <begin position="28"/>
        <end position="45"/>
    </location>
</feature>
<dbReference type="PROSITE" id="PS51283">
    <property type="entry name" value="DUSP"/>
    <property type="match status" value="1"/>
</dbReference>
<evidence type="ECO:0000313" key="11">
    <source>
        <dbReference type="EMBL" id="PCH44360.1"/>
    </source>
</evidence>
<dbReference type="SMART" id="SM00695">
    <property type="entry name" value="DUSP"/>
    <property type="match status" value="1"/>
</dbReference>
<evidence type="ECO:0000256" key="3">
    <source>
        <dbReference type="ARBA" id="ARBA00012759"/>
    </source>
</evidence>
<keyword evidence="5" id="KW-0833">Ubl conjugation pathway</keyword>
<dbReference type="GO" id="GO:0004843">
    <property type="term" value="F:cysteine-type deubiquitinase activity"/>
    <property type="evidence" value="ECO:0007669"/>
    <property type="project" value="UniProtKB-EC"/>
</dbReference>
<keyword evidence="6" id="KW-0378">Hydrolase</keyword>
<dbReference type="Pfam" id="PF06337">
    <property type="entry name" value="DUSP"/>
    <property type="match status" value="1"/>
</dbReference>
<evidence type="ECO:0000256" key="2">
    <source>
        <dbReference type="ARBA" id="ARBA00009085"/>
    </source>
</evidence>
<sequence length="1316" mass="145770">MLTPSSPPSSPPLIAQDSTNNSRKRQRSQSMSSAPSSSPKRAASSEPLQDAGRPASGQTQDLSALSVEDSVETDIDAYMAEQAQGQDFPCTAPVSAASPAERLATVEELCNAPLRVGETWYVVSTPWFRRWRKACTGEVDKEGGVDEHDLGPVDNSTIVDPADDTIISTAATNDDYEFVPEQVWNWFVEQYGQPRLSFPRRVISVGVQEEAQLELHPPRVRVHVVVPTVVPGVVVPPRTITISVKDTINEVRKGVENALEAHDSRVYRIWKLADSSDEWTQASCTPEQLKARGGTLLGLNEQSTVEDELIQAGDSLAVESQLEGKWVVDASEVPAQPGTVSTSTSRSTNTESSTPKLFSSGSDFFSQMQSSGSKPAPAVKSDSSLMVVRSKGPAQEPGIVGLGNMGNTCFMNSALQCLAHTKELTDYFLSGVYEEELNFDNPLGMHGAIAQAFGALLQRIWADNPISSSYSPREFKQALQRFAPQFSGYQQHDSQELVAFLLDGLHEDLNRVHQKPYVEKPDWEGDGDLDLVKLARTSWEGYMKRNDSVIVDLFQGQYQSTLVCPECNKVSITFDPFMYLTLPLPVNKKWQHTVHFVPWDVTKAHVRVPVEINREASFKDLRQLLGRWMNVDPDYLLTIETFNHRIYKDLDDTCLVGEMADSDVIMCFELPCPARQSKTYKSQPEDPYIVPVFLSESGPPRTTFGGRGQNLFGEPFIVVVDHEQATNPDAMYDLVVDRLQQWTDHVRDLYTWEVSTPSSQLVQIPMPGLPVVESLTEIKEDGAVVELVPEESDIADEKTSVVQDHDDMIMTDEEPRKVGTKKDIFRLRLQGGTNVKYGASYSSTTQRFETWEQRASLANASPNAPSPLELLKEGDAFYCEFDENMKAYYFGDAHKGYEHARWARYEDFHHPELIASRKAAAAKKSKGISLQDCLDEFTREEKLSEEDLWYCPRCKKHQQATKRFDLWKVPDVLVVHLKRFSNSRTLRDKIDTLVDFPVEGLDISGMVGERKIARRLSKSGIDITQMGLGGLDEPLVYDLFAVDEHLGGLGGGHYRAYAYNHITEKWYHFDDSYVSPARPEAAVNANAYLLFYRRRTSKPLGGKSYALVETVQRKVAHSHSADATSGIPASMAPAVQQSLDGPSGDRGSFGSLPGLRQASEGWPTPQSVARSSPASSSPPPLEDSELPSFEESQFDDVLQSSLDPLAISAHSFDFPDPSARSSPTSSIEAEVDVEDLDMDLDRVDVSLDREGKLVTSLQSASLNYPASGMASMFLSSNSAAASLFIGPEGQQGNQDHHSMTRDSCNVTFSDLDIDSI</sequence>
<keyword evidence="7" id="KW-0788">Thiol protease</keyword>
<evidence type="ECO:0000256" key="6">
    <source>
        <dbReference type="ARBA" id="ARBA00022801"/>
    </source>
</evidence>